<dbReference type="InterPro" id="IPR019734">
    <property type="entry name" value="TPR_rpt"/>
</dbReference>
<keyword evidence="2" id="KW-0802">TPR repeat</keyword>
<dbReference type="PANTHER" id="PTHR44943:SF8">
    <property type="entry name" value="TPR REPEAT-CONTAINING PROTEIN MJ0263"/>
    <property type="match status" value="1"/>
</dbReference>
<dbReference type="RefSeq" id="WP_186954096.1">
    <property type="nucleotide sequence ID" value="NZ_JACOFX010000006.1"/>
</dbReference>
<dbReference type="Pfam" id="PF13432">
    <property type="entry name" value="TPR_16"/>
    <property type="match status" value="1"/>
</dbReference>
<dbReference type="InterPro" id="IPR051685">
    <property type="entry name" value="Ycf3/AcsC/BcsC/TPR_MFPF"/>
</dbReference>
<gene>
    <name evidence="3" type="ORF">H8L47_13315</name>
</gene>
<dbReference type="Proteomes" id="UP000646911">
    <property type="component" value="Unassembled WGS sequence"/>
</dbReference>
<accession>A0ABR6Z9U7</accession>
<dbReference type="Pfam" id="PF13181">
    <property type="entry name" value="TPR_8"/>
    <property type="match status" value="1"/>
</dbReference>
<dbReference type="PANTHER" id="PTHR44943">
    <property type="entry name" value="CELLULOSE SYNTHASE OPERON PROTEIN C"/>
    <property type="match status" value="1"/>
</dbReference>
<dbReference type="EMBL" id="JACOFX010000006">
    <property type="protein sequence ID" value="MBC3908538.1"/>
    <property type="molecule type" value="Genomic_DNA"/>
</dbReference>
<reference evidence="3 4" key="1">
    <citation type="submission" date="2020-08" db="EMBL/GenBank/DDBJ databases">
        <title>Novel species isolated from subtropical streams in China.</title>
        <authorList>
            <person name="Lu H."/>
        </authorList>
    </citation>
    <scope>NUCLEOTIDE SEQUENCE [LARGE SCALE GENOMIC DNA]</scope>
    <source>
        <strain evidence="3 4">NL8W</strain>
    </source>
</reference>
<proteinExistence type="predicted"/>
<evidence type="ECO:0000256" key="2">
    <source>
        <dbReference type="ARBA" id="ARBA00022803"/>
    </source>
</evidence>
<dbReference type="InterPro" id="IPR011990">
    <property type="entry name" value="TPR-like_helical_dom_sf"/>
</dbReference>
<dbReference type="Gene3D" id="1.25.40.10">
    <property type="entry name" value="Tetratricopeptide repeat domain"/>
    <property type="match status" value="1"/>
</dbReference>
<keyword evidence="1" id="KW-0677">Repeat</keyword>
<organism evidence="3 4">
    <name type="scientific">Undibacterium umbellatum</name>
    <dbReference type="NCBI Taxonomy" id="2762300"/>
    <lineage>
        <taxon>Bacteria</taxon>
        <taxon>Pseudomonadati</taxon>
        <taxon>Pseudomonadota</taxon>
        <taxon>Betaproteobacteria</taxon>
        <taxon>Burkholderiales</taxon>
        <taxon>Oxalobacteraceae</taxon>
        <taxon>Undibacterium</taxon>
    </lineage>
</organism>
<name>A0ABR6Z9U7_9BURK</name>
<keyword evidence="4" id="KW-1185">Reference proteome</keyword>
<evidence type="ECO:0000313" key="3">
    <source>
        <dbReference type="EMBL" id="MBC3908538.1"/>
    </source>
</evidence>
<dbReference type="SUPFAM" id="SSF48452">
    <property type="entry name" value="TPR-like"/>
    <property type="match status" value="1"/>
</dbReference>
<dbReference type="SMART" id="SM00028">
    <property type="entry name" value="TPR"/>
    <property type="match status" value="3"/>
</dbReference>
<protein>
    <submittedName>
        <fullName evidence="3">Tetratricopeptide repeat protein</fullName>
    </submittedName>
</protein>
<evidence type="ECO:0000313" key="4">
    <source>
        <dbReference type="Proteomes" id="UP000646911"/>
    </source>
</evidence>
<comment type="caution">
    <text evidence="3">The sequence shown here is derived from an EMBL/GenBank/DDBJ whole genome shotgun (WGS) entry which is preliminary data.</text>
</comment>
<sequence>MEVTQLIALTPGDLIIREKKPGWIAMKILALDSWPDGEATAHCLTYESVFNKPDLASLKAAKVKVWHAPIDAKNFNSGWERVGNTQATEEELSGFVEYLKHTDFPRYANFTGQEISEIIHQASEHYKHAYALGDQGKRIEAIEEYSKAIELFPLFFEAVDNRAFTYMELALYEYALRDFEVSLYLNPDGMSAFFSKGECLLRLGKLTAAEEIFAEGISRFPEHASSFQQFLQQVQEMQK</sequence>
<evidence type="ECO:0000256" key="1">
    <source>
        <dbReference type="ARBA" id="ARBA00022737"/>
    </source>
</evidence>